<feature type="region of interest" description="Disordered" evidence="3">
    <location>
        <begin position="98"/>
        <end position="120"/>
    </location>
</feature>
<dbReference type="Gene3D" id="4.10.240.10">
    <property type="entry name" value="Zn(2)-C6 fungal-type DNA-binding domain"/>
    <property type="match status" value="1"/>
</dbReference>
<dbReference type="GO" id="GO:0008270">
    <property type="term" value="F:zinc ion binding"/>
    <property type="evidence" value="ECO:0007669"/>
    <property type="project" value="InterPro"/>
</dbReference>
<evidence type="ECO:0000256" key="3">
    <source>
        <dbReference type="SAM" id="MobiDB-lite"/>
    </source>
</evidence>
<dbReference type="InterPro" id="IPR036864">
    <property type="entry name" value="Zn2-C6_fun-type_DNA-bd_sf"/>
</dbReference>
<evidence type="ECO:0000259" key="4">
    <source>
        <dbReference type="SMART" id="SM00066"/>
    </source>
</evidence>
<dbReference type="GO" id="GO:0003677">
    <property type="term" value="F:DNA binding"/>
    <property type="evidence" value="ECO:0007669"/>
    <property type="project" value="InterPro"/>
</dbReference>
<evidence type="ECO:0000256" key="2">
    <source>
        <dbReference type="ARBA" id="ARBA00023242"/>
    </source>
</evidence>
<dbReference type="SMART" id="SM00066">
    <property type="entry name" value="GAL4"/>
    <property type="match status" value="1"/>
</dbReference>
<dbReference type="InterPro" id="IPR007219">
    <property type="entry name" value="XnlR_reg_dom"/>
</dbReference>
<dbReference type="PANTHER" id="PTHR47431:SF1">
    <property type="entry name" value="ZN(II)2CYS6 TRANSCRIPTION FACTOR (EUROFUNG)"/>
    <property type="match status" value="1"/>
</dbReference>
<dbReference type="Pfam" id="PF04082">
    <property type="entry name" value="Fungal_trans"/>
    <property type="match status" value="1"/>
</dbReference>
<dbReference type="AlphaFoldDB" id="A0AAD9SDY1"/>
<keyword evidence="2" id="KW-0539">Nucleus</keyword>
<accession>A0AAD9SDY1</accession>
<dbReference type="EMBL" id="JAUJFL010000004">
    <property type="protein sequence ID" value="KAK2605477.1"/>
    <property type="molecule type" value="Genomic_DNA"/>
</dbReference>
<dbReference type="SUPFAM" id="SSF57701">
    <property type="entry name" value="Zn2/Cys6 DNA-binding domain"/>
    <property type="match status" value="1"/>
</dbReference>
<comment type="caution">
    <text evidence="5">The sequence shown here is derived from an EMBL/GenBank/DDBJ whole genome shotgun (WGS) entry which is preliminary data.</text>
</comment>
<protein>
    <recommendedName>
        <fullName evidence="4">Zn(2)-C6 fungal-type domain-containing protein</fullName>
    </recommendedName>
</protein>
<keyword evidence="1" id="KW-0479">Metal-binding</keyword>
<proteinExistence type="predicted"/>
<feature type="compositionally biased region" description="Polar residues" evidence="3">
    <location>
        <begin position="35"/>
        <end position="76"/>
    </location>
</feature>
<feature type="compositionally biased region" description="Polar residues" evidence="3">
    <location>
        <begin position="145"/>
        <end position="164"/>
    </location>
</feature>
<feature type="region of interest" description="Disordered" evidence="3">
    <location>
        <begin position="138"/>
        <end position="168"/>
    </location>
</feature>
<keyword evidence="6" id="KW-1185">Reference proteome</keyword>
<organism evidence="5 6">
    <name type="scientific">Phomopsis amygdali</name>
    <name type="common">Fusicoccum amygdali</name>
    <dbReference type="NCBI Taxonomy" id="1214568"/>
    <lineage>
        <taxon>Eukaryota</taxon>
        <taxon>Fungi</taxon>
        <taxon>Dikarya</taxon>
        <taxon>Ascomycota</taxon>
        <taxon>Pezizomycotina</taxon>
        <taxon>Sordariomycetes</taxon>
        <taxon>Sordariomycetidae</taxon>
        <taxon>Diaporthales</taxon>
        <taxon>Diaporthaceae</taxon>
        <taxon>Diaporthe</taxon>
    </lineage>
</organism>
<reference evidence="5" key="1">
    <citation type="submission" date="2023-06" db="EMBL/GenBank/DDBJ databases">
        <authorList>
            <person name="Noh H."/>
        </authorList>
    </citation>
    <scope>NUCLEOTIDE SEQUENCE</scope>
    <source>
        <strain evidence="5">DUCC20226</strain>
    </source>
</reference>
<dbReference type="CDD" id="cd12148">
    <property type="entry name" value="fungal_TF_MHR"/>
    <property type="match status" value="1"/>
</dbReference>
<dbReference type="Pfam" id="PF00172">
    <property type="entry name" value="Zn_clus"/>
    <property type="match status" value="1"/>
</dbReference>
<dbReference type="CDD" id="cd00067">
    <property type="entry name" value="GAL4"/>
    <property type="match status" value="1"/>
</dbReference>
<dbReference type="GO" id="GO:0006351">
    <property type="term" value="P:DNA-templated transcription"/>
    <property type="evidence" value="ECO:0007669"/>
    <property type="project" value="InterPro"/>
</dbReference>
<dbReference type="Proteomes" id="UP001265746">
    <property type="component" value="Unassembled WGS sequence"/>
</dbReference>
<dbReference type="PANTHER" id="PTHR47431">
    <property type="entry name" value="ZN(II)2CYS6 TRANSCRIPTION FACTOR (EUROFUNG)-RELATED"/>
    <property type="match status" value="1"/>
</dbReference>
<dbReference type="InterPro" id="IPR001138">
    <property type="entry name" value="Zn2Cys6_DnaBD"/>
</dbReference>
<feature type="region of interest" description="Disordered" evidence="3">
    <location>
        <begin position="1"/>
        <end position="78"/>
    </location>
</feature>
<sequence length="698" mass="75378">MSLYSLPSGAPQSSSTSLSGESPLAPTVGDLSSADLFSSGTPNGNSAGAMNDNVNGNATVPTSASTSAHDPGSQSTAAAGPAVPAACLACVSSPLSSLPSPPSLSTRSKHLKCDGQNPCSRCVASQSECVYVASRRGYKGPRRGTAQNPNKRHASSSPDASDVTSAGGPDSCPMLLGATAPALTSAGFTPPVGLGTDPNSPFLSAAASMNHLQLYRTTPFGTPISAVQHHAPIVPVTTIADKCFDSFYYHYHASHPFVLPREYLFRHIRESGQKLEHLQAAMRYVGSLFLDVGPARASYLDEALRLTYSPSTPKDGFLVQTLLLLIVALDGSCQQDKARDLLSDCERIAVEIGMNTRQFATMHGRGSPILEESWRRTWWDLYVIDGMVAGVHRVTNFLLFDLTADVALPCEESEYILGTIPQPMYMEDFDDQLFSGEDRPFSSFAYRVAAIRNLGRFMRCGPIMFPEDENLAKMEAHLTNWRLHLPPGKRDPVDKNCLHDEMMFQGHFITTACTIMLHQPHSQLDSSPARNVNSCAPYRAVPSGEAYNIHTRHTVTAAADISKMITAPVALTSHTHFFTCVITMSAIVQLSKWALYFLQDEDDLRQQIRLSIGALSKLSGVWKAADNAAGQVRGVAREIYRAKKAQQINPAFWVAFTQEEMIQSLNADEAIISEIDSMLSQVSGAPVSVAGAPGVLEH</sequence>
<feature type="domain" description="Zn(2)-C6 fungal-type" evidence="4">
    <location>
        <begin position="81"/>
        <end position="140"/>
    </location>
</feature>
<evidence type="ECO:0000313" key="5">
    <source>
        <dbReference type="EMBL" id="KAK2605477.1"/>
    </source>
</evidence>
<dbReference type="GO" id="GO:0000981">
    <property type="term" value="F:DNA-binding transcription factor activity, RNA polymerase II-specific"/>
    <property type="evidence" value="ECO:0007669"/>
    <property type="project" value="InterPro"/>
</dbReference>
<gene>
    <name evidence="5" type="ORF">N8I77_008310</name>
</gene>
<evidence type="ECO:0000256" key="1">
    <source>
        <dbReference type="ARBA" id="ARBA00022723"/>
    </source>
</evidence>
<feature type="compositionally biased region" description="Low complexity" evidence="3">
    <location>
        <begin position="13"/>
        <end position="22"/>
    </location>
</feature>
<evidence type="ECO:0000313" key="6">
    <source>
        <dbReference type="Proteomes" id="UP001265746"/>
    </source>
</evidence>
<name>A0AAD9SDY1_PHOAM</name>